<gene>
    <name evidence="7" type="primary">LOC113927869</name>
</gene>
<accession>A0A6J2DU35</accession>
<feature type="domain" description="Sulfotransferase" evidence="5">
    <location>
        <begin position="52"/>
        <end position="285"/>
    </location>
</feature>
<dbReference type="Gene3D" id="3.40.50.300">
    <property type="entry name" value="P-loop containing nucleotide triphosphate hydrolases"/>
    <property type="match status" value="1"/>
</dbReference>
<keyword evidence="6" id="KW-1185">Reference proteome</keyword>
<comment type="similarity">
    <text evidence="1 4">Belongs to the sulfotransferase 1 family.</text>
</comment>
<reference evidence="7" key="1">
    <citation type="submission" date="2025-08" db="UniProtKB">
        <authorList>
            <consortium name="RefSeq"/>
        </authorList>
    </citation>
    <scope>IDENTIFICATION</scope>
    <source>
        <tissue evidence="7">Blood</tissue>
    </source>
</reference>
<evidence type="ECO:0000313" key="6">
    <source>
        <dbReference type="Proteomes" id="UP000515165"/>
    </source>
</evidence>
<dbReference type="OrthoDB" id="205623at2759"/>
<keyword evidence="2 4" id="KW-0808">Transferase</keyword>
<protein>
    <recommendedName>
        <fullName evidence="4">Sulfotransferase</fullName>
        <ecNumber evidence="4">2.8.2.-</ecNumber>
    </recommendedName>
</protein>
<dbReference type="Proteomes" id="UP000515165">
    <property type="component" value="Chromosome 7"/>
</dbReference>
<name>A0A6J2DU35_ZALCA</name>
<evidence type="ECO:0000313" key="7">
    <source>
        <dbReference type="RefSeq" id="XP_027459839.1"/>
    </source>
</evidence>
<comment type="catalytic activity">
    <reaction evidence="3">
        <text>4-ethylphenol + 3'-phosphoadenylyl sulfate = 4-ethylphenyl sulfate + adenosine 3',5'-bisphosphate + H(+)</text>
        <dbReference type="Rhea" id="RHEA:70607"/>
        <dbReference type="ChEBI" id="CHEBI:15378"/>
        <dbReference type="ChEBI" id="CHEBI:49584"/>
        <dbReference type="ChEBI" id="CHEBI:58339"/>
        <dbReference type="ChEBI" id="CHEBI:58343"/>
        <dbReference type="ChEBI" id="CHEBI:133681"/>
    </reaction>
    <physiologicalReaction direction="left-to-right" evidence="3">
        <dbReference type="Rhea" id="RHEA:70608"/>
    </physiologicalReaction>
</comment>
<evidence type="ECO:0000256" key="1">
    <source>
        <dbReference type="ARBA" id="ARBA00005771"/>
    </source>
</evidence>
<dbReference type="AlphaFoldDB" id="A0A6J2DU35"/>
<dbReference type="InterPro" id="IPR000863">
    <property type="entry name" value="Sulfotransferase_dom"/>
</dbReference>
<evidence type="ECO:0000259" key="5">
    <source>
        <dbReference type="Pfam" id="PF00685"/>
    </source>
</evidence>
<dbReference type="InterPro" id="IPR027417">
    <property type="entry name" value="P-loop_NTPase"/>
</dbReference>
<evidence type="ECO:0000256" key="3">
    <source>
        <dbReference type="ARBA" id="ARBA00048219"/>
    </source>
</evidence>
<dbReference type="Pfam" id="PF00685">
    <property type="entry name" value="Sulfotransfer_1"/>
    <property type="match status" value="1"/>
</dbReference>
<dbReference type="GO" id="GO:0008146">
    <property type="term" value="F:sulfotransferase activity"/>
    <property type="evidence" value="ECO:0007669"/>
    <property type="project" value="InterPro"/>
</dbReference>
<dbReference type="PANTHER" id="PTHR11783">
    <property type="entry name" value="SULFOTRANSFERASE SULT"/>
    <property type="match status" value="1"/>
</dbReference>
<organism evidence="6 7">
    <name type="scientific">Zalophus californianus</name>
    <name type="common">California sealion</name>
    <dbReference type="NCBI Taxonomy" id="9704"/>
    <lineage>
        <taxon>Eukaryota</taxon>
        <taxon>Metazoa</taxon>
        <taxon>Chordata</taxon>
        <taxon>Craniata</taxon>
        <taxon>Vertebrata</taxon>
        <taxon>Euteleostomi</taxon>
        <taxon>Mammalia</taxon>
        <taxon>Eutheria</taxon>
        <taxon>Laurasiatheria</taxon>
        <taxon>Carnivora</taxon>
        <taxon>Caniformia</taxon>
        <taxon>Pinnipedia</taxon>
        <taxon>Otariidae</taxon>
        <taxon>Zalophus</taxon>
    </lineage>
</organism>
<sequence>MWLWSSLGSTRGLQPPILRYCEDQIRGTPPAPVSKGCVPDNDLAHWVLLLRMGTIWFQQLLSLIYFEEHHKGTGKLQTMDRVPFFKYNCQKVDFGERPSPRLFSTHLSYYLVPSGLKNKKAKIIYVYRNLKDVMCSYFHFAKNVMLQFTSTFEEFMKQFLNGRVLESLWFDHIRGWYEHKSLFNIQFLMYEEMKKDLRGSVLKICKFLGKELSEEDMDAVVRQVTFENMKYDPLANYDNIITTEYGMNVKGHFLRKGTIGDWKNHMTVEQNERFDKIFQREMKDFPLKFIWDVNED</sequence>
<dbReference type="RefSeq" id="XP_027459839.1">
    <property type="nucleotide sequence ID" value="XM_027604038.1"/>
</dbReference>
<evidence type="ECO:0000256" key="4">
    <source>
        <dbReference type="RuleBase" id="RU361155"/>
    </source>
</evidence>
<dbReference type="SUPFAM" id="SSF52540">
    <property type="entry name" value="P-loop containing nucleoside triphosphate hydrolases"/>
    <property type="match status" value="1"/>
</dbReference>
<dbReference type="KEGG" id="zca:113927869"/>
<proteinExistence type="inferred from homology"/>
<dbReference type="EC" id="2.8.2.-" evidence="4"/>
<evidence type="ECO:0000256" key="2">
    <source>
        <dbReference type="ARBA" id="ARBA00022679"/>
    </source>
</evidence>
<dbReference type="GeneID" id="113927869"/>